<feature type="non-terminal residue" evidence="1">
    <location>
        <position position="88"/>
    </location>
</feature>
<protein>
    <submittedName>
        <fullName evidence="1">Uncharacterized protein</fullName>
    </submittedName>
</protein>
<sequence length="88" mass="10473">MSASAAAASPMVLLLLLRWCVEAKFVFGFGAFLTEGRQQWATWGQWQTVGTEQWGLTWRPGQWMRLRAWWWQLTEPCLRRWVALRCQW</sequence>
<reference evidence="1" key="1">
    <citation type="submission" date="2021-03" db="EMBL/GenBank/DDBJ databases">
        <title>Evolutionary priming and transition to the ectomycorrhizal habit in an iconic lineage of mushroom-forming fungi: is preadaptation a requirement?</title>
        <authorList>
            <consortium name="DOE Joint Genome Institute"/>
            <person name="Looney B.P."/>
            <person name="Miyauchi S."/>
            <person name="Morin E."/>
            <person name="Drula E."/>
            <person name="Courty P.E."/>
            <person name="Chicoki N."/>
            <person name="Fauchery L."/>
            <person name="Kohler A."/>
            <person name="Kuo A."/>
            <person name="LaButti K."/>
            <person name="Pangilinan J."/>
            <person name="Lipzen A."/>
            <person name="Riley R."/>
            <person name="Andreopoulos W."/>
            <person name="He G."/>
            <person name="Johnson J."/>
            <person name="Barry K.W."/>
            <person name="Grigoriev I.V."/>
            <person name="Nagy L."/>
            <person name="Hibbett D."/>
            <person name="Henrissat B."/>
            <person name="Matheny P.B."/>
            <person name="Labbe J."/>
            <person name="Martin A.F."/>
        </authorList>
    </citation>
    <scope>NUCLEOTIDE SEQUENCE</scope>
    <source>
        <strain evidence="1">BPL698</strain>
    </source>
</reference>
<dbReference type="Proteomes" id="UP001207468">
    <property type="component" value="Unassembled WGS sequence"/>
</dbReference>
<evidence type="ECO:0000313" key="2">
    <source>
        <dbReference type="Proteomes" id="UP001207468"/>
    </source>
</evidence>
<dbReference type="EMBL" id="JAGFNK010000172">
    <property type="protein sequence ID" value="KAI9461870.1"/>
    <property type="molecule type" value="Genomic_DNA"/>
</dbReference>
<keyword evidence="2" id="KW-1185">Reference proteome</keyword>
<organism evidence="1 2">
    <name type="scientific">Russula earlei</name>
    <dbReference type="NCBI Taxonomy" id="71964"/>
    <lineage>
        <taxon>Eukaryota</taxon>
        <taxon>Fungi</taxon>
        <taxon>Dikarya</taxon>
        <taxon>Basidiomycota</taxon>
        <taxon>Agaricomycotina</taxon>
        <taxon>Agaricomycetes</taxon>
        <taxon>Russulales</taxon>
        <taxon>Russulaceae</taxon>
        <taxon>Russula</taxon>
    </lineage>
</organism>
<accession>A0ACC0U567</accession>
<name>A0ACC0U567_9AGAM</name>
<evidence type="ECO:0000313" key="1">
    <source>
        <dbReference type="EMBL" id="KAI9461870.1"/>
    </source>
</evidence>
<comment type="caution">
    <text evidence="1">The sequence shown here is derived from an EMBL/GenBank/DDBJ whole genome shotgun (WGS) entry which is preliminary data.</text>
</comment>
<gene>
    <name evidence="1" type="ORF">F5148DRAFT_1214459</name>
</gene>
<proteinExistence type="predicted"/>